<dbReference type="Proteomes" id="UP000044841">
    <property type="component" value="Unassembled WGS sequence"/>
</dbReference>
<evidence type="ECO:0000313" key="2">
    <source>
        <dbReference type="EMBL" id="CUA69252.1"/>
    </source>
</evidence>
<gene>
    <name evidence="2" type="ORF">RSOLAG22IIIB_13965</name>
</gene>
<dbReference type="AlphaFoldDB" id="A0A0K6FT23"/>
<protein>
    <submittedName>
        <fullName evidence="2">Uncharacterized protein</fullName>
    </submittedName>
</protein>
<proteinExistence type="predicted"/>
<reference evidence="2 3" key="1">
    <citation type="submission" date="2015-07" db="EMBL/GenBank/DDBJ databases">
        <authorList>
            <person name="Noorani M."/>
        </authorList>
    </citation>
    <scope>NUCLEOTIDE SEQUENCE [LARGE SCALE GENOMIC DNA]</scope>
    <source>
        <strain evidence="2">BBA 69670</strain>
    </source>
</reference>
<sequence>MESTYAPVHHAHRLGALYGLSCTLDRTNALFEGCLSRSAVTLPALVYERSPVSYLPLTAEAAKGRRSRESGSAGTGHGRVLGGCIWVGGVGGRRDGGGGDEESSGPERGRWRQDSIVESMPEGEAGRLCLGPRPRPTLIPLVTCHRLALFERRCTHDGCPADAARRFTRDSPTREWPARDGHGTRVVGAQGTASPLRPRASTPQWSLDAICPVLAHSTPHPHHHHLVDHPPRQPKYTRRERGRDLRLDVSTRLSP</sequence>
<evidence type="ECO:0000256" key="1">
    <source>
        <dbReference type="SAM" id="MobiDB-lite"/>
    </source>
</evidence>
<keyword evidence="3" id="KW-1185">Reference proteome</keyword>
<feature type="region of interest" description="Disordered" evidence="1">
    <location>
        <begin position="91"/>
        <end position="112"/>
    </location>
</feature>
<name>A0A0K6FT23_9AGAM</name>
<organism evidence="2 3">
    <name type="scientific">Rhizoctonia solani</name>
    <dbReference type="NCBI Taxonomy" id="456999"/>
    <lineage>
        <taxon>Eukaryota</taxon>
        <taxon>Fungi</taxon>
        <taxon>Dikarya</taxon>
        <taxon>Basidiomycota</taxon>
        <taxon>Agaricomycotina</taxon>
        <taxon>Agaricomycetes</taxon>
        <taxon>Cantharellales</taxon>
        <taxon>Ceratobasidiaceae</taxon>
        <taxon>Rhizoctonia</taxon>
    </lineage>
</organism>
<evidence type="ECO:0000313" key="3">
    <source>
        <dbReference type="Proteomes" id="UP000044841"/>
    </source>
</evidence>
<feature type="compositionally biased region" description="Basic and acidic residues" evidence="1">
    <location>
        <begin position="227"/>
        <end position="249"/>
    </location>
</feature>
<dbReference type="EMBL" id="CYGV01000720">
    <property type="protein sequence ID" value="CUA69252.1"/>
    <property type="molecule type" value="Genomic_DNA"/>
</dbReference>
<accession>A0A0K6FT23</accession>
<feature type="region of interest" description="Disordered" evidence="1">
    <location>
        <begin position="219"/>
        <end position="255"/>
    </location>
</feature>